<organism evidence="1">
    <name type="scientific">marine metagenome</name>
    <dbReference type="NCBI Taxonomy" id="408172"/>
    <lineage>
        <taxon>unclassified sequences</taxon>
        <taxon>metagenomes</taxon>
        <taxon>ecological metagenomes</taxon>
    </lineage>
</organism>
<gene>
    <name evidence="1" type="ORF">METZ01_LOCUS105169</name>
</gene>
<evidence type="ECO:0008006" key="2">
    <source>
        <dbReference type="Google" id="ProtNLM"/>
    </source>
</evidence>
<dbReference type="InterPro" id="IPR032710">
    <property type="entry name" value="NTF2-like_dom_sf"/>
</dbReference>
<accession>A0A381WII1</accession>
<dbReference type="InterPro" id="IPR009959">
    <property type="entry name" value="Cyclase_SnoaL-like"/>
</dbReference>
<dbReference type="Gene3D" id="3.10.450.50">
    <property type="match status" value="1"/>
</dbReference>
<dbReference type="GO" id="GO:0030638">
    <property type="term" value="P:polyketide metabolic process"/>
    <property type="evidence" value="ECO:0007669"/>
    <property type="project" value="InterPro"/>
</dbReference>
<dbReference type="Pfam" id="PF07366">
    <property type="entry name" value="SnoaL"/>
    <property type="match status" value="1"/>
</dbReference>
<protein>
    <recommendedName>
        <fullName evidence="2">SnoaL-like domain-containing protein</fullName>
    </recommendedName>
</protein>
<proteinExistence type="predicted"/>
<dbReference type="SUPFAM" id="SSF54427">
    <property type="entry name" value="NTF2-like"/>
    <property type="match status" value="1"/>
</dbReference>
<dbReference type="EMBL" id="UINC01011918">
    <property type="protein sequence ID" value="SVA52315.1"/>
    <property type="molecule type" value="Genomic_DNA"/>
</dbReference>
<feature type="non-terminal residue" evidence="1">
    <location>
        <position position="1"/>
    </location>
</feature>
<evidence type="ECO:0000313" key="1">
    <source>
        <dbReference type="EMBL" id="SVA52315.1"/>
    </source>
</evidence>
<dbReference type="AlphaFoldDB" id="A0A381WII1"/>
<name>A0A381WII1_9ZZZZ</name>
<sequence length="186" mass="21282">TAAHLVQPGPMTHDGLMFGEQNPKEGEKTLAAIDFMVNDMRDWKDAKKLPLVEELRRSWNEDMIWWGPAGIGATYTIERYAEQHSGPFRAAFTDRIFNGHLCRFAEGKFGGFFGWPNLTLTPTGEFMGMPTKAKPIDMRVIDMYRREGSKLTENWIFIDFLYFWNQQGVDILARATGIGMEDEPPN</sequence>
<reference evidence="1" key="1">
    <citation type="submission" date="2018-05" db="EMBL/GenBank/DDBJ databases">
        <authorList>
            <person name="Lanie J.A."/>
            <person name="Ng W.-L."/>
            <person name="Kazmierczak K.M."/>
            <person name="Andrzejewski T.M."/>
            <person name="Davidsen T.M."/>
            <person name="Wayne K.J."/>
            <person name="Tettelin H."/>
            <person name="Glass J.I."/>
            <person name="Rusch D."/>
            <person name="Podicherti R."/>
            <person name="Tsui H.-C.T."/>
            <person name="Winkler M.E."/>
        </authorList>
    </citation>
    <scope>NUCLEOTIDE SEQUENCE</scope>
</reference>